<evidence type="ECO:0000313" key="10">
    <source>
        <dbReference type="Proteomes" id="UP000318336"/>
    </source>
</evidence>
<keyword evidence="4 9" id="KW-0067">ATP-binding</keyword>
<feature type="transmembrane region" description="Helical" evidence="7">
    <location>
        <begin position="254"/>
        <end position="272"/>
    </location>
</feature>
<dbReference type="GO" id="GO:0005886">
    <property type="term" value="C:plasma membrane"/>
    <property type="evidence" value="ECO:0007669"/>
    <property type="project" value="UniProtKB-SubCell"/>
</dbReference>
<dbReference type="Pfam" id="PF00005">
    <property type="entry name" value="ABC_tran"/>
    <property type="match status" value="1"/>
</dbReference>
<dbReference type="PROSITE" id="PS50893">
    <property type="entry name" value="ABC_TRANSPORTER_2"/>
    <property type="match status" value="1"/>
</dbReference>
<keyword evidence="10" id="KW-1185">Reference proteome</keyword>
<sequence length="597" mass="63737">MTQTTQRWQREVTFWRHARRAYPLGTVVGPGLVVLAAVASFATMVATGRLVTAVVDGDPVWTWLALVVAGMITQPVAMAALDAVGAVHQVRLTEQRHRMIAEAALAPHGIGHLEDPQQAGRVAALTEHVRSAVGLQEIGSVWRVLAIRATGVAALVVVASWSWWIALGVLLAQLVQGHLFTSYIDVVNRELLTESSVERRRARYLFQRLTVRDAAKEVRLFGLTPWLLGEYARTWEAVNDNSIRARRGAMRRSLAGAVLLSAGIAAALAWLVRDAWVGAVGVGAVVTIVQGIDGLASFGALGDQSVRSGRARETELRLAELVGGAAGLPALTTAASAAGRGAARVDLDDVTFTYPSRTEPTLRGLDLHVPAGQSVAIVGVNGVGKSTLIKLLCGLYPPDAGTVRIDGLDPAAADDVRRRVAVIFQEFVRYHLSLRDNVTMSEGREPGAFEEALADAAGEDVLGRVGGDWDTVLDPGYAGGTDLSGGQWQRVALARALLAVRRGAGVLVLDEPTAALDVRAEAQIFDRFLQVTRGVTTVLVSHRLSSVRHAERIVVLGPDGIVEDGSHEELLARDGDYARMFRLQAARFASAGGRVQA</sequence>
<dbReference type="GO" id="GO:0005524">
    <property type="term" value="F:ATP binding"/>
    <property type="evidence" value="ECO:0007669"/>
    <property type="project" value="UniProtKB-KW"/>
</dbReference>
<dbReference type="Gene3D" id="1.20.1560.10">
    <property type="entry name" value="ABC transporter type 1, transmembrane domain"/>
    <property type="match status" value="1"/>
</dbReference>
<evidence type="ECO:0000256" key="7">
    <source>
        <dbReference type="SAM" id="Phobius"/>
    </source>
</evidence>
<proteinExistence type="predicted"/>
<dbReference type="InterPro" id="IPR039421">
    <property type="entry name" value="Type_1_exporter"/>
</dbReference>
<evidence type="ECO:0000256" key="6">
    <source>
        <dbReference type="ARBA" id="ARBA00023136"/>
    </source>
</evidence>
<gene>
    <name evidence="9" type="ORF">FB554_2628</name>
</gene>
<dbReference type="Gene3D" id="3.40.50.300">
    <property type="entry name" value="P-loop containing nucleotide triphosphate hydrolases"/>
    <property type="match status" value="1"/>
</dbReference>
<name>A0A542XF60_9MICO</name>
<dbReference type="SMART" id="SM00382">
    <property type="entry name" value="AAA"/>
    <property type="match status" value="1"/>
</dbReference>
<comment type="caution">
    <text evidence="9">The sequence shown here is derived from an EMBL/GenBank/DDBJ whole genome shotgun (WGS) entry which is preliminary data.</text>
</comment>
<keyword evidence="3" id="KW-0547">Nucleotide-binding</keyword>
<keyword evidence="6 7" id="KW-0472">Membrane</keyword>
<evidence type="ECO:0000259" key="8">
    <source>
        <dbReference type="PROSITE" id="PS50893"/>
    </source>
</evidence>
<evidence type="ECO:0000256" key="3">
    <source>
        <dbReference type="ARBA" id="ARBA00022741"/>
    </source>
</evidence>
<dbReference type="InterPro" id="IPR003593">
    <property type="entry name" value="AAA+_ATPase"/>
</dbReference>
<dbReference type="OrthoDB" id="9806127at2"/>
<dbReference type="EMBL" id="VFOK01000001">
    <property type="protein sequence ID" value="TQL34457.1"/>
    <property type="molecule type" value="Genomic_DNA"/>
</dbReference>
<feature type="transmembrane region" description="Helical" evidence="7">
    <location>
        <begin position="21"/>
        <end position="48"/>
    </location>
</feature>
<feature type="transmembrane region" description="Helical" evidence="7">
    <location>
        <begin position="278"/>
        <end position="302"/>
    </location>
</feature>
<dbReference type="PANTHER" id="PTHR24221:SF654">
    <property type="entry name" value="ATP-BINDING CASSETTE SUB-FAMILY B MEMBER 6"/>
    <property type="match status" value="1"/>
</dbReference>
<reference evidence="9 10" key="1">
    <citation type="submission" date="2019-06" db="EMBL/GenBank/DDBJ databases">
        <title>Sequencing the genomes of 1000 actinobacteria strains.</title>
        <authorList>
            <person name="Klenk H.-P."/>
        </authorList>
    </citation>
    <scope>NUCLEOTIDE SEQUENCE [LARGE SCALE GENOMIC DNA]</scope>
    <source>
        <strain evidence="9 10">DSM 24617</strain>
    </source>
</reference>
<dbReference type="GO" id="GO:0016887">
    <property type="term" value="F:ATP hydrolysis activity"/>
    <property type="evidence" value="ECO:0007669"/>
    <property type="project" value="InterPro"/>
</dbReference>
<dbReference type="GO" id="GO:0034040">
    <property type="term" value="F:ATPase-coupled lipid transmembrane transporter activity"/>
    <property type="evidence" value="ECO:0007669"/>
    <property type="project" value="TreeGrafter"/>
</dbReference>
<accession>A0A542XF60</accession>
<dbReference type="InterPro" id="IPR003439">
    <property type="entry name" value="ABC_transporter-like_ATP-bd"/>
</dbReference>
<dbReference type="InterPro" id="IPR027417">
    <property type="entry name" value="P-loop_NTPase"/>
</dbReference>
<feature type="domain" description="ABC transporter" evidence="8">
    <location>
        <begin position="345"/>
        <end position="583"/>
    </location>
</feature>
<dbReference type="PANTHER" id="PTHR24221">
    <property type="entry name" value="ATP-BINDING CASSETTE SUB-FAMILY B"/>
    <property type="match status" value="1"/>
</dbReference>
<dbReference type="PROSITE" id="PS00211">
    <property type="entry name" value="ABC_TRANSPORTER_1"/>
    <property type="match status" value="1"/>
</dbReference>
<dbReference type="InterPro" id="IPR036640">
    <property type="entry name" value="ABC1_TM_sf"/>
</dbReference>
<organism evidence="9 10">
    <name type="scientific">Barrientosiimonas humi</name>
    <dbReference type="NCBI Taxonomy" id="999931"/>
    <lineage>
        <taxon>Bacteria</taxon>
        <taxon>Bacillati</taxon>
        <taxon>Actinomycetota</taxon>
        <taxon>Actinomycetes</taxon>
        <taxon>Micrococcales</taxon>
        <taxon>Dermacoccaceae</taxon>
        <taxon>Barrientosiimonas</taxon>
    </lineage>
</organism>
<evidence type="ECO:0000256" key="2">
    <source>
        <dbReference type="ARBA" id="ARBA00022692"/>
    </source>
</evidence>
<keyword evidence="5 7" id="KW-1133">Transmembrane helix</keyword>
<dbReference type="AlphaFoldDB" id="A0A542XF60"/>
<dbReference type="SUPFAM" id="SSF52540">
    <property type="entry name" value="P-loop containing nucleoside triphosphate hydrolases"/>
    <property type="match status" value="1"/>
</dbReference>
<evidence type="ECO:0000256" key="5">
    <source>
        <dbReference type="ARBA" id="ARBA00022989"/>
    </source>
</evidence>
<dbReference type="CDD" id="cd03228">
    <property type="entry name" value="ABCC_MRP_Like"/>
    <property type="match status" value="1"/>
</dbReference>
<comment type="subcellular location">
    <subcellularLocation>
        <location evidence="1">Cell membrane</location>
        <topology evidence="1">Multi-pass membrane protein</topology>
    </subcellularLocation>
</comment>
<dbReference type="Proteomes" id="UP000318336">
    <property type="component" value="Unassembled WGS sequence"/>
</dbReference>
<dbReference type="RefSeq" id="WP_142006743.1">
    <property type="nucleotide sequence ID" value="NZ_CAJTBP010000001.1"/>
</dbReference>
<dbReference type="InterPro" id="IPR017871">
    <property type="entry name" value="ABC_transporter-like_CS"/>
</dbReference>
<feature type="transmembrane region" description="Helical" evidence="7">
    <location>
        <begin position="60"/>
        <end position="81"/>
    </location>
</feature>
<evidence type="ECO:0000256" key="1">
    <source>
        <dbReference type="ARBA" id="ARBA00004651"/>
    </source>
</evidence>
<keyword evidence="2 7" id="KW-0812">Transmembrane</keyword>
<protein>
    <submittedName>
        <fullName evidence="9">ATP-binding cassette subfamily B protein</fullName>
    </submittedName>
</protein>
<dbReference type="SUPFAM" id="SSF90123">
    <property type="entry name" value="ABC transporter transmembrane region"/>
    <property type="match status" value="1"/>
</dbReference>
<evidence type="ECO:0000313" key="9">
    <source>
        <dbReference type="EMBL" id="TQL34457.1"/>
    </source>
</evidence>
<evidence type="ECO:0000256" key="4">
    <source>
        <dbReference type="ARBA" id="ARBA00022840"/>
    </source>
</evidence>